<evidence type="ECO:0000313" key="2">
    <source>
        <dbReference type="EMBL" id="NNH21644.1"/>
    </source>
</evidence>
<dbReference type="EMBL" id="JABEMA010000004">
    <property type="protein sequence ID" value="NNH21644.1"/>
    <property type="molecule type" value="Genomic_DNA"/>
</dbReference>
<organism evidence="2 3">
    <name type="scientific">Pseudokineococcus marinus</name>
    <dbReference type="NCBI Taxonomy" id="351215"/>
    <lineage>
        <taxon>Bacteria</taxon>
        <taxon>Bacillati</taxon>
        <taxon>Actinomycetota</taxon>
        <taxon>Actinomycetes</taxon>
        <taxon>Kineosporiales</taxon>
        <taxon>Kineosporiaceae</taxon>
        <taxon>Pseudokineococcus</taxon>
    </lineage>
</organism>
<evidence type="ECO:0008006" key="4">
    <source>
        <dbReference type="Google" id="ProtNLM"/>
    </source>
</evidence>
<accession>A0A849BLX8</accession>
<name>A0A849BLX8_9ACTN</name>
<sequence length="119" mass="13086">MSRYHDRVVVVRASLGEPGRNGVRARDWSAAQRSQPLAASVQPQAADEDAGGRQTTVTSWRLFAGPATDLLPTDRIEWDGVLDETTGQPAPLEVDGEVARWRHRGVPHHVEAVLRRVTS</sequence>
<feature type="region of interest" description="Disordered" evidence="1">
    <location>
        <begin position="16"/>
        <end position="55"/>
    </location>
</feature>
<comment type="caution">
    <text evidence="2">The sequence shown here is derived from an EMBL/GenBank/DDBJ whole genome shotgun (WGS) entry which is preliminary data.</text>
</comment>
<gene>
    <name evidence="2" type="ORF">HLB09_00795</name>
</gene>
<dbReference type="Proteomes" id="UP000555552">
    <property type="component" value="Unassembled WGS sequence"/>
</dbReference>
<proteinExistence type="predicted"/>
<keyword evidence="3" id="KW-1185">Reference proteome</keyword>
<evidence type="ECO:0000256" key="1">
    <source>
        <dbReference type="SAM" id="MobiDB-lite"/>
    </source>
</evidence>
<reference evidence="2 3" key="1">
    <citation type="submission" date="2020-05" db="EMBL/GenBank/DDBJ databases">
        <title>MicrobeNet Type strains.</title>
        <authorList>
            <person name="Nicholson A.C."/>
        </authorList>
    </citation>
    <scope>NUCLEOTIDE SEQUENCE [LARGE SCALE GENOMIC DNA]</scope>
    <source>
        <strain evidence="2 3">JCM 14547</strain>
    </source>
</reference>
<protein>
    <recommendedName>
        <fullName evidence="4">Head-to-tail stopper</fullName>
    </recommendedName>
</protein>
<dbReference type="RefSeq" id="WP_171201513.1">
    <property type="nucleotide sequence ID" value="NZ_BAAANP010000006.1"/>
</dbReference>
<evidence type="ECO:0000313" key="3">
    <source>
        <dbReference type="Proteomes" id="UP000555552"/>
    </source>
</evidence>
<feature type="compositionally biased region" description="Polar residues" evidence="1">
    <location>
        <begin position="31"/>
        <end position="43"/>
    </location>
</feature>
<dbReference type="AlphaFoldDB" id="A0A849BLX8"/>